<organism evidence="2 3">
    <name type="scientific">Jeotgalibacillus campisalis</name>
    <dbReference type="NCBI Taxonomy" id="220754"/>
    <lineage>
        <taxon>Bacteria</taxon>
        <taxon>Bacillati</taxon>
        <taxon>Bacillota</taxon>
        <taxon>Bacilli</taxon>
        <taxon>Bacillales</taxon>
        <taxon>Caryophanaceae</taxon>
        <taxon>Jeotgalibacillus</taxon>
    </lineage>
</organism>
<dbReference type="SMART" id="SM00860">
    <property type="entry name" value="SMI1_KNR4"/>
    <property type="match status" value="1"/>
</dbReference>
<dbReference type="Proteomes" id="UP000031972">
    <property type="component" value="Unassembled WGS sequence"/>
</dbReference>
<reference evidence="2 3" key="1">
    <citation type="submission" date="2015-01" db="EMBL/GenBank/DDBJ databases">
        <title>Jeotgalibacillus campisalis genome sequencing.</title>
        <authorList>
            <person name="Goh K.M."/>
            <person name="Chan K.-G."/>
            <person name="Yaakop A.S."/>
            <person name="Ee R."/>
            <person name="Gan H.M."/>
            <person name="Chan C.S."/>
        </authorList>
    </citation>
    <scope>NUCLEOTIDE SEQUENCE [LARGE SCALE GENOMIC DNA]</scope>
    <source>
        <strain evidence="2 3">SF-57</strain>
    </source>
</reference>
<dbReference type="AlphaFoldDB" id="A0A0C2VGQ6"/>
<proteinExistence type="predicted"/>
<gene>
    <name evidence="2" type="ORF">KR50_35960</name>
</gene>
<sequence>MMKKIWQDENEYYKLEPLTTKAIEKEEKELKVKLPAAYIELLKQQNGGMIIYNAFPVNEQTSWGEDFIHIEHILGLAEKDGIMQSEYLIEEWGLPKEIVLFSGDGHSWIAFDYRKTKEEPPIIYIDTEREQIIELAPNFSEFLTGLFVMEELEDTVIEVEKTEYTLEEVEAALASNDEQELIPAIDYLYENSKGNEDFIEQQLLKLLKSPQLEFKQLAANVADGFNETGLLSHVTVEKIVSVIRKDKEIEYYADMYFSEKK</sequence>
<dbReference type="SUPFAM" id="SSF160631">
    <property type="entry name" value="SMI1/KNR4-like"/>
    <property type="match status" value="1"/>
</dbReference>
<dbReference type="EMBL" id="JXRR01000022">
    <property type="protein sequence ID" value="KIL43193.1"/>
    <property type="molecule type" value="Genomic_DNA"/>
</dbReference>
<dbReference type="InterPro" id="IPR018958">
    <property type="entry name" value="Knr4/Smi1-like_dom"/>
</dbReference>
<dbReference type="Pfam" id="PF09346">
    <property type="entry name" value="SMI1_KNR4"/>
    <property type="match status" value="1"/>
</dbReference>
<feature type="domain" description="Knr4/Smi1-like" evidence="1">
    <location>
        <begin position="17"/>
        <end position="145"/>
    </location>
</feature>
<evidence type="ECO:0000259" key="1">
    <source>
        <dbReference type="SMART" id="SM00860"/>
    </source>
</evidence>
<comment type="caution">
    <text evidence="2">The sequence shown here is derived from an EMBL/GenBank/DDBJ whole genome shotgun (WGS) entry which is preliminary data.</text>
</comment>
<protein>
    <recommendedName>
        <fullName evidence="1">Knr4/Smi1-like domain-containing protein</fullName>
    </recommendedName>
</protein>
<evidence type="ECO:0000313" key="3">
    <source>
        <dbReference type="Proteomes" id="UP000031972"/>
    </source>
</evidence>
<accession>A0A0C2VGQ6</accession>
<dbReference type="PATRIC" id="fig|220754.4.peg.3607"/>
<name>A0A0C2VGQ6_9BACL</name>
<keyword evidence="3" id="KW-1185">Reference proteome</keyword>
<evidence type="ECO:0000313" key="2">
    <source>
        <dbReference type="EMBL" id="KIL43193.1"/>
    </source>
</evidence>
<dbReference type="InterPro" id="IPR037883">
    <property type="entry name" value="Knr4/Smi1-like_sf"/>
</dbReference>
<dbReference type="Gene3D" id="3.40.1580.10">
    <property type="entry name" value="SMI1/KNR4-like"/>
    <property type="match status" value="1"/>
</dbReference>